<keyword evidence="1" id="KW-0472">Membrane</keyword>
<feature type="transmembrane region" description="Helical" evidence="1">
    <location>
        <begin position="147"/>
        <end position="166"/>
    </location>
</feature>
<accession>A0A382LQX9</accession>
<feature type="transmembrane region" description="Helical" evidence="1">
    <location>
        <begin position="217"/>
        <end position="233"/>
    </location>
</feature>
<reference evidence="2" key="1">
    <citation type="submission" date="2018-05" db="EMBL/GenBank/DDBJ databases">
        <authorList>
            <person name="Lanie J.A."/>
            <person name="Ng W.-L."/>
            <person name="Kazmierczak K.M."/>
            <person name="Andrzejewski T.M."/>
            <person name="Davidsen T.M."/>
            <person name="Wayne K.J."/>
            <person name="Tettelin H."/>
            <person name="Glass J.I."/>
            <person name="Rusch D."/>
            <person name="Podicherti R."/>
            <person name="Tsui H.-C.T."/>
            <person name="Winkler M.E."/>
        </authorList>
    </citation>
    <scope>NUCLEOTIDE SEQUENCE</scope>
</reference>
<dbReference type="AlphaFoldDB" id="A0A382LQX9"/>
<name>A0A382LQX9_9ZZZZ</name>
<feature type="transmembrane region" description="Helical" evidence="1">
    <location>
        <begin position="12"/>
        <end position="33"/>
    </location>
</feature>
<feature type="non-terminal residue" evidence="2">
    <location>
        <position position="272"/>
    </location>
</feature>
<sequence>MQSVTKNTENMVFVKAGVIFALVVIAAFSPVVFLDQSYYRNTPIPPEFLGYENKTTVFGVTAEYSDIAVWPNVKMATELIFNGIAPLWNPHAGVGAPLAAESTFHIFSPYNLGFFLPMSLWDISILIGVWVGGFFMFLFLRTLNLKFVSAVTGGIFFMLSGGMVWFLTNPNFLVVMITPLVFYSLEKIIQKRDPRFIALLSISFLLTVLSGHLETIVIQFLFVGIYFFYRIIIKGDYKRSIDKQKLIIIIFCILGFIGGLGLSAFYIFPVYE</sequence>
<organism evidence="2">
    <name type="scientific">marine metagenome</name>
    <dbReference type="NCBI Taxonomy" id="408172"/>
    <lineage>
        <taxon>unclassified sequences</taxon>
        <taxon>metagenomes</taxon>
        <taxon>ecological metagenomes</taxon>
    </lineage>
</organism>
<keyword evidence="1" id="KW-1133">Transmembrane helix</keyword>
<gene>
    <name evidence="2" type="ORF">METZ01_LOCUS291820</name>
</gene>
<feature type="transmembrane region" description="Helical" evidence="1">
    <location>
        <begin position="118"/>
        <end position="140"/>
    </location>
</feature>
<evidence type="ECO:0000313" key="2">
    <source>
        <dbReference type="EMBL" id="SVC38966.1"/>
    </source>
</evidence>
<protein>
    <recommendedName>
        <fullName evidence="3">Glycosyltransferase RgtA/B/C/D-like domain-containing protein</fullName>
    </recommendedName>
</protein>
<proteinExistence type="predicted"/>
<dbReference type="EMBL" id="UINC01088597">
    <property type="protein sequence ID" value="SVC38966.1"/>
    <property type="molecule type" value="Genomic_DNA"/>
</dbReference>
<feature type="transmembrane region" description="Helical" evidence="1">
    <location>
        <begin position="245"/>
        <end position="268"/>
    </location>
</feature>
<keyword evidence="1" id="KW-0812">Transmembrane</keyword>
<evidence type="ECO:0000256" key="1">
    <source>
        <dbReference type="SAM" id="Phobius"/>
    </source>
</evidence>
<evidence type="ECO:0008006" key="3">
    <source>
        <dbReference type="Google" id="ProtNLM"/>
    </source>
</evidence>